<evidence type="ECO:0000313" key="2">
    <source>
        <dbReference type="Proteomes" id="UP000824881"/>
    </source>
</evidence>
<dbReference type="EMBL" id="WQMT02000011">
    <property type="protein sequence ID" value="KAG9217590.1"/>
    <property type="molecule type" value="Genomic_DNA"/>
</dbReference>
<accession>A0ACB7IIS6</accession>
<organism evidence="1 2">
    <name type="scientific">Pleurotus cornucopiae</name>
    <name type="common">Cornucopia mushroom</name>
    <dbReference type="NCBI Taxonomy" id="5321"/>
    <lineage>
        <taxon>Eukaryota</taxon>
        <taxon>Fungi</taxon>
        <taxon>Dikarya</taxon>
        <taxon>Basidiomycota</taxon>
        <taxon>Agaricomycotina</taxon>
        <taxon>Agaricomycetes</taxon>
        <taxon>Agaricomycetidae</taxon>
        <taxon>Agaricales</taxon>
        <taxon>Pleurotineae</taxon>
        <taxon>Pleurotaceae</taxon>
        <taxon>Pleurotus</taxon>
    </lineage>
</organism>
<gene>
    <name evidence="1" type="ORF">CCMSSC00406_0010107</name>
</gene>
<keyword evidence="2" id="KW-1185">Reference proteome</keyword>
<protein>
    <submittedName>
        <fullName evidence="1">Uncharacterized protein</fullName>
    </submittedName>
</protein>
<name>A0ACB7IIS6_PLECO</name>
<evidence type="ECO:0000313" key="1">
    <source>
        <dbReference type="EMBL" id="KAG9217590.1"/>
    </source>
</evidence>
<reference evidence="1 2" key="1">
    <citation type="journal article" date="2021" name="Appl. Environ. Microbiol.">
        <title>Genetic linkage and physical mapping for an oyster mushroom Pleurotus cornucopiae and QTL analysis for the trait cap color.</title>
        <authorList>
            <person name="Zhang Y."/>
            <person name="Gao W."/>
            <person name="Sonnenberg A."/>
            <person name="Chen Q."/>
            <person name="Zhang J."/>
            <person name="Huang C."/>
        </authorList>
    </citation>
    <scope>NUCLEOTIDE SEQUENCE [LARGE SCALE GENOMIC DNA]</scope>
    <source>
        <strain evidence="1">CCMSSC00406</strain>
    </source>
</reference>
<proteinExistence type="predicted"/>
<sequence length="159" mass="17384">MVKRKVATTKPAEGATRPAKKQRASTKSDATSKEDESDAALLKLAASLKDALAAAKGVTHISSSGIATLRRARTLAASVAKAIPEDPVVKQLDLDGHKKSINAVLKRLSSSCKRDWHDGWEIQWEYMGEICGEIAEWMPDIWNVMQTGDLRLARTCLNQ</sequence>
<comment type="caution">
    <text evidence="1">The sequence shown here is derived from an EMBL/GenBank/DDBJ whole genome shotgun (WGS) entry which is preliminary data.</text>
</comment>
<dbReference type="Proteomes" id="UP000824881">
    <property type="component" value="Unassembled WGS sequence"/>
</dbReference>